<feature type="region of interest" description="Disordered" evidence="5">
    <location>
        <begin position="634"/>
        <end position="715"/>
    </location>
</feature>
<reference evidence="7" key="1">
    <citation type="submission" date="2019-03" db="EMBL/GenBank/DDBJ databases">
        <title>Improved annotation for the trematode Fasciola hepatica.</title>
        <authorList>
            <person name="Choi Y.-J."/>
            <person name="Martin J."/>
            <person name="Mitreva M."/>
        </authorList>
    </citation>
    <scope>NUCLEOTIDE SEQUENCE [LARGE SCALE GENOMIC DNA]</scope>
</reference>
<feature type="domain" description="HOOK N-terminal" evidence="6">
    <location>
        <begin position="17"/>
        <end position="159"/>
    </location>
</feature>
<feature type="region of interest" description="Disordered" evidence="5">
    <location>
        <begin position="1443"/>
        <end position="1474"/>
    </location>
</feature>
<feature type="compositionally biased region" description="Polar residues" evidence="5">
    <location>
        <begin position="1698"/>
        <end position="1707"/>
    </location>
</feature>
<protein>
    <recommendedName>
        <fullName evidence="6">HOOK N-terminal domain-containing protein</fullName>
    </recommendedName>
</protein>
<dbReference type="EMBL" id="JXXN02000734">
    <property type="protein sequence ID" value="THD26460.1"/>
    <property type="molecule type" value="Genomic_DNA"/>
</dbReference>
<keyword evidence="8" id="KW-1185">Reference proteome</keyword>
<feature type="coiled-coil region" evidence="4">
    <location>
        <begin position="982"/>
        <end position="1037"/>
    </location>
</feature>
<dbReference type="InterPro" id="IPR043936">
    <property type="entry name" value="HOOK_N"/>
</dbReference>
<comment type="caution">
    <text evidence="7">The sequence shown here is derived from an EMBL/GenBank/DDBJ whole genome shotgun (WGS) entry which is preliminary data.</text>
</comment>
<feature type="coiled-coil region" evidence="4">
    <location>
        <begin position="193"/>
        <end position="220"/>
    </location>
</feature>
<feature type="region of interest" description="Disordered" evidence="5">
    <location>
        <begin position="1691"/>
        <end position="1727"/>
    </location>
</feature>
<dbReference type="Pfam" id="PF19047">
    <property type="entry name" value="HOOK_N"/>
    <property type="match status" value="1"/>
</dbReference>
<evidence type="ECO:0000256" key="4">
    <source>
        <dbReference type="SAM" id="Coils"/>
    </source>
</evidence>
<evidence type="ECO:0000256" key="5">
    <source>
        <dbReference type="SAM" id="MobiDB-lite"/>
    </source>
</evidence>
<comment type="subcellular location">
    <subcellularLocation>
        <location evidence="1">Cytoplasm</location>
    </subcellularLocation>
</comment>
<feature type="compositionally biased region" description="Polar residues" evidence="5">
    <location>
        <begin position="1360"/>
        <end position="1375"/>
    </location>
</feature>
<evidence type="ECO:0000256" key="2">
    <source>
        <dbReference type="ARBA" id="ARBA00022490"/>
    </source>
</evidence>
<feature type="region of interest" description="Disordered" evidence="5">
    <location>
        <begin position="1325"/>
        <end position="1427"/>
    </location>
</feature>
<evidence type="ECO:0000313" key="7">
    <source>
        <dbReference type="EMBL" id="THD26460.1"/>
    </source>
</evidence>
<feature type="compositionally biased region" description="Low complexity" evidence="5">
    <location>
        <begin position="1708"/>
        <end position="1719"/>
    </location>
</feature>
<feature type="region of interest" description="Disordered" evidence="5">
    <location>
        <begin position="534"/>
        <end position="557"/>
    </location>
</feature>
<feature type="region of interest" description="Disordered" evidence="5">
    <location>
        <begin position="1576"/>
        <end position="1612"/>
    </location>
</feature>
<feature type="coiled-coil region" evidence="4">
    <location>
        <begin position="1237"/>
        <end position="1278"/>
    </location>
</feature>
<feature type="coiled-coil region" evidence="4">
    <location>
        <begin position="359"/>
        <end position="524"/>
    </location>
</feature>
<dbReference type="InterPro" id="IPR036872">
    <property type="entry name" value="CH_dom_sf"/>
</dbReference>
<feature type="compositionally biased region" description="Basic and acidic residues" evidence="5">
    <location>
        <begin position="1576"/>
        <end position="1588"/>
    </location>
</feature>
<evidence type="ECO:0000259" key="6">
    <source>
        <dbReference type="Pfam" id="PF19047"/>
    </source>
</evidence>
<feature type="coiled-coil region" evidence="4">
    <location>
        <begin position="877"/>
        <end position="904"/>
    </location>
</feature>
<name>A0A4E0S2V4_FASHE</name>
<feature type="compositionally biased region" description="Basic and acidic residues" evidence="5">
    <location>
        <begin position="1521"/>
        <end position="1531"/>
    </location>
</feature>
<dbReference type="GO" id="GO:0005737">
    <property type="term" value="C:cytoplasm"/>
    <property type="evidence" value="ECO:0007669"/>
    <property type="project" value="UniProtKB-SubCell"/>
</dbReference>
<accession>A0A4E0S2V4</accession>
<dbReference type="Proteomes" id="UP000230066">
    <property type="component" value="Unassembled WGS sequence"/>
</dbReference>
<dbReference type="GO" id="GO:0051959">
    <property type="term" value="F:dynein light intermediate chain binding"/>
    <property type="evidence" value="ECO:0007669"/>
    <property type="project" value="TreeGrafter"/>
</dbReference>
<dbReference type="PANTHER" id="PTHR18947">
    <property type="entry name" value="HOOK PROTEINS"/>
    <property type="match status" value="1"/>
</dbReference>
<dbReference type="CDD" id="cd22223">
    <property type="entry name" value="HkD_HkRP"/>
    <property type="match status" value="1"/>
</dbReference>
<dbReference type="SUPFAM" id="SSF116907">
    <property type="entry name" value="Hook domain"/>
    <property type="match status" value="1"/>
</dbReference>
<dbReference type="GO" id="GO:0005813">
    <property type="term" value="C:centrosome"/>
    <property type="evidence" value="ECO:0007669"/>
    <property type="project" value="TreeGrafter"/>
</dbReference>
<feature type="compositionally biased region" description="Basic and acidic residues" evidence="5">
    <location>
        <begin position="654"/>
        <end position="669"/>
    </location>
</feature>
<keyword evidence="2" id="KW-0963">Cytoplasm</keyword>
<dbReference type="Gene3D" id="1.10.418.10">
    <property type="entry name" value="Calponin-like domain"/>
    <property type="match status" value="1"/>
</dbReference>
<evidence type="ECO:0000256" key="3">
    <source>
        <dbReference type="ARBA" id="ARBA00023054"/>
    </source>
</evidence>
<dbReference type="GO" id="GO:0031122">
    <property type="term" value="P:cytoplasmic microtubule organization"/>
    <property type="evidence" value="ECO:0007669"/>
    <property type="project" value="TreeGrafter"/>
</dbReference>
<dbReference type="PANTHER" id="PTHR18947:SF28">
    <property type="entry name" value="GIRDIN, ISOFORM A"/>
    <property type="match status" value="1"/>
</dbReference>
<feature type="coiled-coil region" evidence="4">
    <location>
        <begin position="718"/>
        <end position="817"/>
    </location>
</feature>
<dbReference type="GO" id="GO:0030705">
    <property type="term" value="P:cytoskeleton-dependent intracellular transport"/>
    <property type="evidence" value="ECO:0007669"/>
    <property type="project" value="InterPro"/>
</dbReference>
<feature type="region of interest" description="Disordered" evidence="5">
    <location>
        <begin position="1488"/>
        <end position="1544"/>
    </location>
</feature>
<organism evidence="7 8">
    <name type="scientific">Fasciola hepatica</name>
    <name type="common">Liver fluke</name>
    <dbReference type="NCBI Taxonomy" id="6192"/>
    <lineage>
        <taxon>Eukaryota</taxon>
        <taxon>Metazoa</taxon>
        <taxon>Spiralia</taxon>
        <taxon>Lophotrochozoa</taxon>
        <taxon>Platyhelminthes</taxon>
        <taxon>Trematoda</taxon>
        <taxon>Digenea</taxon>
        <taxon>Plagiorchiida</taxon>
        <taxon>Echinostomata</taxon>
        <taxon>Echinostomatoidea</taxon>
        <taxon>Fasciolidae</taxon>
        <taxon>Fasciola</taxon>
    </lineage>
</organism>
<gene>
    <name evidence="7" type="ORF">D915_002857</name>
</gene>
<evidence type="ECO:0000256" key="1">
    <source>
        <dbReference type="ARBA" id="ARBA00004496"/>
    </source>
</evidence>
<evidence type="ECO:0000313" key="8">
    <source>
        <dbReference type="Proteomes" id="UP000230066"/>
    </source>
</evidence>
<keyword evidence="3 4" id="KW-0175">Coiled coil</keyword>
<feature type="compositionally biased region" description="Low complexity" evidence="5">
    <location>
        <begin position="1383"/>
        <end position="1409"/>
    </location>
</feature>
<dbReference type="GO" id="GO:0008017">
    <property type="term" value="F:microtubule binding"/>
    <property type="evidence" value="ECO:0007669"/>
    <property type="project" value="TreeGrafter"/>
</dbReference>
<feature type="coiled-coil region" evidence="4">
    <location>
        <begin position="1115"/>
        <end position="1156"/>
    </location>
</feature>
<sequence length="1727" mass="194498">MKPTSICPSNKLAKADCSDLLFWAQLFLQDRAELDLNKLKDGTFLGEIFQQIDGRTPSENELCRNAETIKSRLGNWHYVLRNLRNYYLEVLQEVVIMRPPNIVLISKLPNSAQAHQEREQILLLLLCAAVRCDRRDYFIRQIMDHLTPDVQTGIMDCIKNFTDNPDSVMNFDRMDCSAPDILRVLKKCINQLEEIYLEEIRDLLDQLELLQHKLTNLQARMRLTCRGRARSLGRLGLTGRSTSSVSLGDPTRGEVTTSTPRLNLAENAPVSEAAQLNKSANPSMNQLSGTAIDAVRVNRRGLDDDGDAVIQSESNDSTMQLFFLDSGLEVDVDGEHTTSINTLYADASDNNSIFTERDRHHLAVELAETKARLRRLRSEMEDQADQLAELHDELTETRQELGQVKEERSRLADAAHSARHWQDEVDSLRETAERVAQLEADNAKLKQRVHEIEYYKVRCQQLTEDLAILQDENAKRSSLAENEECSLEKMAALEQELQKTRFLLTQLEELRNSDLDQIQKLREELCRLGLEQSARQQMHNQSQATHDQSDAESTTSHASYTAALSKQLNDSVSVRLDQLETENCRLKKELERFHSDRQNGMRVGEQTMVSQIESERDNLLAQLRELRCKYRLRTRAHPHDEPPSADNEEESEYEEGHVGEVESTRRTGTDCEEADSGNKTGDSTEETEQFGIDPLKRRTFNLPGTNSTRFRERRRKTRGSLECEVVRLSAEIEQLEETNKQLSNELTLSRTECRIKTEEVQSTKQQLETLKTQIDSNPSETKSDHMEAEVRRLKLALSAAELEIRKARRELREVQSNPGITEQGRLLLSKISQLEAQLSKSSQAHQTATSQYESHAKRLEQEQFGLSQQLATERHTVLTLREQLVEAKIELQQQSNTLKQLQLGLESMGVEKEKAQSLVALEYANSCSNVTLQDLIADLVNRAVEKKQEELKHLETDQVKLPSQAETPKHGDCGEINDQMGVEMQTQLLIQLKNRLVELERENAQLEVKHSAESADSVDARARVVQLEHRLSTAQDQLISGQSQLAELIATNARLQVESTTLHNQLDSLANQNDCLFRRNTDLEGEAKRLRAMVESAHAAEAHLTADYYHLQRLHEKLTRDYDSLGLSLKEAKEAQRRTKNELSGAKAQIEQLKSASDQVLGLKKALEFERGSLKGEAKRMVMLREDCARLCAQVDAITESRDRERMEKVAAVERAREAKHQLEECEHYTSRLTLDLDNQRSTNQKVQVEVADLRSRVQDLTDLNSRLEKDNRSLVLQLQSLLGQNQELLASTLETCTHRVVEEGSLRERLLSLQRQKQHLEDKMMEQYRSSTQPKKTQKRMNLVQKAKAALAKRKDILSSHQNGEASKLSNTATGARDTLQSIQSQYSLSNESSGSSNSLSSTSVRKSQSTTRLIPGSVSMYDRDPDECDTSEFHVFLKRLNSSVPSGGGPPSRGVGLRTGEDKKTKSGECISITNSHNRLNYMDLTTTDSKSPRAPLASRIDYGSLSPTSEVIRSARHPSGEQPKDRKSSQIKGLPRSNSSFPIDQFQQQHHFPHKPITKTTLNTQLDALRGKSEFVRSDHGRSRSEIGSSTELRSALTDSRGRNNHPLPCTDRCEKQLCEIVTTKATSEEYGCLPNGLFAQSGSEVSRSSSIHSFTSGSASTQAGPIGNGSLASLVTSQQHTVMNSMASAAGKQSHISLQNPLASKSSPSQTTESSLNDITDPV</sequence>
<proteinExistence type="predicted"/>